<dbReference type="OrthoDB" id="9800558at2"/>
<keyword evidence="2" id="KW-0479">Metal-binding</keyword>
<dbReference type="InterPro" id="IPR006067">
    <property type="entry name" value="NO2/SO3_Rdtase_4Fe4S_dom"/>
</dbReference>
<keyword evidence="3" id="KW-0408">Iron</keyword>
<feature type="domain" description="4Fe-4S ferredoxin-type" evidence="5">
    <location>
        <begin position="169"/>
        <end position="198"/>
    </location>
</feature>
<dbReference type="Gene3D" id="3.30.70.20">
    <property type="match status" value="1"/>
</dbReference>
<evidence type="ECO:0000256" key="2">
    <source>
        <dbReference type="ARBA" id="ARBA00022723"/>
    </source>
</evidence>
<proteinExistence type="predicted"/>
<keyword evidence="4" id="KW-0411">Iron-sulfur</keyword>
<dbReference type="InterPro" id="IPR017900">
    <property type="entry name" value="4Fe4S_Fe_S_CS"/>
</dbReference>
<evidence type="ECO:0000256" key="3">
    <source>
        <dbReference type="ARBA" id="ARBA00023004"/>
    </source>
</evidence>
<dbReference type="InterPro" id="IPR042298">
    <property type="entry name" value="P-CP_red_C"/>
</dbReference>
<protein>
    <submittedName>
        <fullName evidence="6">4Fe-4S dicluster domain-containing protein</fullName>
    </submittedName>
</protein>
<feature type="domain" description="4Fe-4S ferredoxin-type" evidence="5">
    <location>
        <begin position="138"/>
        <end position="167"/>
    </location>
</feature>
<dbReference type="Proteomes" id="UP000192418">
    <property type="component" value="Unassembled WGS sequence"/>
</dbReference>
<dbReference type="STRING" id="1121400.SAMN02746065_101280"/>
<sequence length="264" mass="29301">MKWSPEADKAMQKVPFFVRKKVRQKVEQYTWDKGKTLVGIADVKAAKKKFLSSMSTDIKGYQLDRCFGASGCPHGAMSCEGIMEKAEAVFMEEDILGFLKKEVKGDLKYHHEFRMSCADCPNGCSQPQIKDVGILGAVTPRLTDETCSQCLACVAVCPDLCISLDDNAKAPSIDFDACMMCGKCINACPSGTIDEGEKGFRVQLGGRLGRHPRLAMEIPRLMSELEVLEVLKRALAFYKIHSKNGTRFSKMLRPEHIQVIIPAK</sequence>
<evidence type="ECO:0000256" key="1">
    <source>
        <dbReference type="ARBA" id="ARBA00022485"/>
    </source>
</evidence>
<dbReference type="RefSeq" id="WP_084066580.1">
    <property type="nucleotide sequence ID" value="NZ_FWXY01000001.1"/>
</dbReference>
<dbReference type="PROSITE" id="PS51379">
    <property type="entry name" value="4FE4S_FER_2"/>
    <property type="match status" value="2"/>
</dbReference>
<dbReference type="GO" id="GO:0046872">
    <property type="term" value="F:metal ion binding"/>
    <property type="evidence" value="ECO:0007669"/>
    <property type="project" value="UniProtKB-KW"/>
</dbReference>
<dbReference type="SUPFAM" id="SSF54862">
    <property type="entry name" value="4Fe-4S ferredoxins"/>
    <property type="match status" value="1"/>
</dbReference>
<dbReference type="GO" id="GO:0051539">
    <property type="term" value="F:4 iron, 4 sulfur cluster binding"/>
    <property type="evidence" value="ECO:0007669"/>
    <property type="project" value="UniProtKB-KW"/>
</dbReference>
<dbReference type="Pfam" id="PF00037">
    <property type="entry name" value="Fer4"/>
    <property type="match status" value="1"/>
</dbReference>
<dbReference type="GO" id="GO:0015979">
    <property type="term" value="P:photosynthesis"/>
    <property type="evidence" value="ECO:0007669"/>
    <property type="project" value="InterPro"/>
</dbReference>
<dbReference type="Gene3D" id="1.10.8.550">
    <property type="entry name" value="Proto-chlorophyllide reductase 57 kD subunit B"/>
    <property type="match status" value="1"/>
</dbReference>
<dbReference type="Pfam" id="PF01077">
    <property type="entry name" value="NIR_SIR"/>
    <property type="match status" value="1"/>
</dbReference>
<evidence type="ECO:0000313" key="6">
    <source>
        <dbReference type="EMBL" id="SMC38745.1"/>
    </source>
</evidence>
<gene>
    <name evidence="6" type="ORF">SAMN02746065_101280</name>
</gene>
<dbReference type="GO" id="GO:0015995">
    <property type="term" value="P:chlorophyll biosynthetic process"/>
    <property type="evidence" value="ECO:0007669"/>
    <property type="project" value="InterPro"/>
</dbReference>
<dbReference type="GO" id="GO:0020037">
    <property type="term" value="F:heme binding"/>
    <property type="evidence" value="ECO:0007669"/>
    <property type="project" value="InterPro"/>
</dbReference>
<keyword evidence="7" id="KW-1185">Reference proteome</keyword>
<dbReference type="PROSITE" id="PS00198">
    <property type="entry name" value="4FE4S_FER_1"/>
    <property type="match status" value="1"/>
</dbReference>
<keyword evidence="1" id="KW-0004">4Fe-4S</keyword>
<dbReference type="InterPro" id="IPR013580">
    <property type="entry name" value="LI-POR_suB-like_C"/>
</dbReference>
<dbReference type="AlphaFoldDB" id="A0A1W1YRB1"/>
<dbReference type="InterPro" id="IPR045854">
    <property type="entry name" value="NO2/SO3_Rdtase_4Fe4S_sf"/>
</dbReference>
<dbReference type="SUPFAM" id="SSF56014">
    <property type="entry name" value="Nitrite and sulphite reductase 4Fe-4S domain-like"/>
    <property type="match status" value="1"/>
</dbReference>
<dbReference type="GO" id="GO:0016491">
    <property type="term" value="F:oxidoreductase activity"/>
    <property type="evidence" value="ECO:0007669"/>
    <property type="project" value="InterPro"/>
</dbReference>
<evidence type="ECO:0000313" key="7">
    <source>
        <dbReference type="Proteomes" id="UP000192418"/>
    </source>
</evidence>
<evidence type="ECO:0000259" key="5">
    <source>
        <dbReference type="PROSITE" id="PS51379"/>
    </source>
</evidence>
<dbReference type="EMBL" id="FWXY01000001">
    <property type="protein sequence ID" value="SMC38745.1"/>
    <property type="molecule type" value="Genomic_DNA"/>
</dbReference>
<accession>A0A1W1YRB1</accession>
<organism evidence="6 7">
    <name type="scientific">Desulfocicer vacuolatum DSM 3385</name>
    <dbReference type="NCBI Taxonomy" id="1121400"/>
    <lineage>
        <taxon>Bacteria</taxon>
        <taxon>Pseudomonadati</taxon>
        <taxon>Thermodesulfobacteriota</taxon>
        <taxon>Desulfobacteria</taxon>
        <taxon>Desulfobacterales</taxon>
        <taxon>Desulfobacteraceae</taxon>
        <taxon>Desulfocicer</taxon>
    </lineage>
</organism>
<dbReference type="InterPro" id="IPR017896">
    <property type="entry name" value="4Fe4S_Fe-S-bd"/>
</dbReference>
<name>A0A1W1YRB1_9BACT</name>
<dbReference type="Gene3D" id="3.30.413.10">
    <property type="entry name" value="Sulfite Reductase Hemoprotein, domain 1"/>
    <property type="match status" value="1"/>
</dbReference>
<reference evidence="6 7" key="1">
    <citation type="submission" date="2017-04" db="EMBL/GenBank/DDBJ databases">
        <authorList>
            <person name="Afonso C.L."/>
            <person name="Miller P.J."/>
            <person name="Scott M.A."/>
            <person name="Spackman E."/>
            <person name="Goraichik I."/>
            <person name="Dimitrov K.M."/>
            <person name="Suarez D.L."/>
            <person name="Swayne D.E."/>
        </authorList>
    </citation>
    <scope>NUCLEOTIDE SEQUENCE [LARGE SCALE GENOMIC DNA]</scope>
    <source>
        <strain evidence="6 7">DSM 3385</strain>
    </source>
</reference>
<evidence type="ECO:0000256" key="4">
    <source>
        <dbReference type="ARBA" id="ARBA00023014"/>
    </source>
</evidence>
<dbReference type="Pfam" id="PF08369">
    <property type="entry name" value="PCP_red"/>
    <property type="match status" value="1"/>
</dbReference>